<protein>
    <submittedName>
        <fullName evidence="1">Uncharacterized protein</fullName>
    </submittedName>
</protein>
<dbReference type="Proteomes" id="UP000277204">
    <property type="component" value="Unassembled WGS sequence"/>
</dbReference>
<dbReference type="EMBL" id="UZAI01007397">
    <property type="protein sequence ID" value="VDO98940.1"/>
    <property type="molecule type" value="Genomic_DNA"/>
</dbReference>
<evidence type="ECO:0000313" key="1">
    <source>
        <dbReference type="EMBL" id="VDO98940.1"/>
    </source>
</evidence>
<name>A0A183M7X5_9TREM</name>
<sequence>MLHNLRENTDYNRQNQLDDLDFTNDPVLLLHTHEKMQMKTTSVATVSASVGLNIHKGKTMVLKYSTENSNSITLDEETMDVVESFTYLGSIIDEQEGSDVDVKARIGRARIAFL</sequence>
<organism evidence="1 2">
    <name type="scientific">Schistosoma margrebowiei</name>
    <dbReference type="NCBI Taxonomy" id="48269"/>
    <lineage>
        <taxon>Eukaryota</taxon>
        <taxon>Metazoa</taxon>
        <taxon>Spiralia</taxon>
        <taxon>Lophotrochozoa</taxon>
        <taxon>Platyhelminthes</taxon>
        <taxon>Trematoda</taxon>
        <taxon>Digenea</taxon>
        <taxon>Strigeidida</taxon>
        <taxon>Schistosomatoidea</taxon>
        <taxon>Schistosomatidae</taxon>
        <taxon>Schistosoma</taxon>
    </lineage>
</organism>
<keyword evidence="2" id="KW-1185">Reference proteome</keyword>
<dbReference type="PANTHER" id="PTHR47027:SF25">
    <property type="entry name" value="REVERSE TRANSCRIPTASE DOMAIN-CONTAINING PROTEIN"/>
    <property type="match status" value="1"/>
</dbReference>
<proteinExistence type="predicted"/>
<accession>A0A183M7X5</accession>
<evidence type="ECO:0000313" key="2">
    <source>
        <dbReference type="Proteomes" id="UP000277204"/>
    </source>
</evidence>
<gene>
    <name evidence="1" type="ORF">SMRZ_LOCUS12150</name>
</gene>
<dbReference type="PANTHER" id="PTHR47027">
    <property type="entry name" value="REVERSE TRANSCRIPTASE DOMAIN-CONTAINING PROTEIN"/>
    <property type="match status" value="1"/>
</dbReference>
<dbReference type="AlphaFoldDB" id="A0A183M7X5"/>
<reference evidence="1 2" key="1">
    <citation type="submission" date="2018-11" db="EMBL/GenBank/DDBJ databases">
        <authorList>
            <consortium name="Pathogen Informatics"/>
        </authorList>
    </citation>
    <scope>NUCLEOTIDE SEQUENCE [LARGE SCALE GENOMIC DNA]</scope>
    <source>
        <strain evidence="1 2">Zambia</strain>
    </source>
</reference>